<evidence type="ECO:0000313" key="1">
    <source>
        <dbReference type="EMBL" id="KIK54797.1"/>
    </source>
</evidence>
<sequence length="99" mass="11803">LASLYLLNNPDHYTDHTFQHFPWYIFVSWVQRDIDSLVADDKDIANEEDDNDDCMQIKKIHGKYVALSPVVNYIHRPKEYESMCVYDWVRLSHKETLAK</sequence>
<dbReference type="AlphaFoldDB" id="A0A0D0C9W9"/>
<keyword evidence="2" id="KW-1185">Reference proteome</keyword>
<proteinExistence type="predicted"/>
<accession>A0A0D0C9W9</accession>
<dbReference type="HOGENOM" id="CLU_176678_0_0_1"/>
<feature type="non-terminal residue" evidence="1">
    <location>
        <position position="1"/>
    </location>
</feature>
<reference evidence="1 2" key="1">
    <citation type="submission" date="2014-04" db="EMBL/GenBank/DDBJ databases">
        <title>Evolutionary Origins and Diversification of the Mycorrhizal Mutualists.</title>
        <authorList>
            <consortium name="DOE Joint Genome Institute"/>
            <consortium name="Mycorrhizal Genomics Consortium"/>
            <person name="Kohler A."/>
            <person name="Kuo A."/>
            <person name="Nagy L.G."/>
            <person name="Floudas D."/>
            <person name="Copeland A."/>
            <person name="Barry K.W."/>
            <person name="Cichocki N."/>
            <person name="Veneault-Fourrey C."/>
            <person name="LaButti K."/>
            <person name="Lindquist E.A."/>
            <person name="Lipzen A."/>
            <person name="Lundell T."/>
            <person name="Morin E."/>
            <person name="Murat C."/>
            <person name="Riley R."/>
            <person name="Ohm R."/>
            <person name="Sun H."/>
            <person name="Tunlid A."/>
            <person name="Henrissat B."/>
            <person name="Grigoriev I.V."/>
            <person name="Hibbett D.S."/>
            <person name="Martin F."/>
        </authorList>
    </citation>
    <scope>NUCLEOTIDE SEQUENCE [LARGE SCALE GENOMIC DNA]</scope>
    <source>
        <strain evidence="1 2">FD-317 M1</strain>
    </source>
</reference>
<organism evidence="1 2">
    <name type="scientific">Collybiopsis luxurians FD-317 M1</name>
    <dbReference type="NCBI Taxonomy" id="944289"/>
    <lineage>
        <taxon>Eukaryota</taxon>
        <taxon>Fungi</taxon>
        <taxon>Dikarya</taxon>
        <taxon>Basidiomycota</taxon>
        <taxon>Agaricomycotina</taxon>
        <taxon>Agaricomycetes</taxon>
        <taxon>Agaricomycetidae</taxon>
        <taxon>Agaricales</taxon>
        <taxon>Marasmiineae</taxon>
        <taxon>Omphalotaceae</taxon>
        <taxon>Collybiopsis</taxon>
        <taxon>Collybiopsis luxurians</taxon>
    </lineage>
</organism>
<protein>
    <submittedName>
        <fullName evidence="1">Uncharacterized protein</fullName>
    </submittedName>
</protein>
<dbReference type="Proteomes" id="UP000053593">
    <property type="component" value="Unassembled WGS sequence"/>
</dbReference>
<feature type="non-terminal residue" evidence="1">
    <location>
        <position position="99"/>
    </location>
</feature>
<name>A0A0D0C9W9_9AGAR</name>
<dbReference type="EMBL" id="KN834812">
    <property type="protein sequence ID" value="KIK54797.1"/>
    <property type="molecule type" value="Genomic_DNA"/>
</dbReference>
<gene>
    <name evidence="1" type="ORF">GYMLUDRAFT_135360</name>
</gene>
<dbReference type="OrthoDB" id="3259294at2759"/>
<evidence type="ECO:0000313" key="2">
    <source>
        <dbReference type="Proteomes" id="UP000053593"/>
    </source>
</evidence>